<comment type="caution">
    <text evidence="1">The sequence shown here is derived from an EMBL/GenBank/DDBJ whole genome shotgun (WGS) entry which is preliminary data.</text>
</comment>
<gene>
    <name evidence="1" type="ORF">LEP1GSC035_3029</name>
</gene>
<dbReference type="EMBL" id="AHMH02000006">
    <property type="protein sequence ID" value="EMN02716.1"/>
    <property type="molecule type" value="Genomic_DNA"/>
</dbReference>
<reference evidence="1 2" key="1">
    <citation type="submission" date="2013-01" db="EMBL/GenBank/DDBJ databases">
        <authorList>
            <person name="Harkins D.M."/>
            <person name="Durkin A.S."/>
            <person name="Brinkac L.M."/>
            <person name="Haft D.H."/>
            <person name="Selengut J.D."/>
            <person name="Sanka R."/>
            <person name="DePew J."/>
            <person name="Purushe J."/>
            <person name="Whelen A.C."/>
            <person name="Vinetz J.M."/>
            <person name="Sutton G.G."/>
            <person name="Nierman W.C."/>
            <person name="Fouts D.E."/>
        </authorList>
    </citation>
    <scope>NUCLEOTIDE SEQUENCE [LARGE SCALE GENOMIC DNA]</scope>
    <source>
        <strain evidence="1 2">2007001578</strain>
    </source>
</reference>
<evidence type="ECO:0000313" key="1">
    <source>
        <dbReference type="EMBL" id="EMN02716.1"/>
    </source>
</evidence>
<organism evidence="1 2">
    <name type="scientific">Leptospira noguchii str. 2007001578</name>
    <dbReference type="NCBI Taxonomy" id="1049974"/>
    <lineage>
        <taxon>Bacteria</taxon>
        <taxon>Pseudomonadati</taxon>
        <taxon>Spirochaetota</taxon>
        <taxon>Spirochaetia</taxon>
        <taxon>Leptospirales</taxon>
        <taxon>Leptospiraceae</taxon>
        <taxon>Leptospira</taxon>
    </lineage>
</organism>
<evidence type="ECO:0000313" key="2">
    <source>
        <dbReference type="Proteomes" id="UP000012099"/>
    </source>
</evidence>
<dbReference type="Proteomes" id="UP000012099">
    <property type="component" value="Unassembled WGS sequence"/>
</dbReference>
<sequence>MDPKVIVPIQISETTIPDFPSLLFFNSIPPFQVKNESSIDKGNPKRFQINIRKTN</sequence>
<keyword evidence="2" id="KW-1185">Reference proteome</keyword>
<proteinExistence type="predicted"/>
<name>A0ABP2TEG7_9LEPT</name>
<accession>A0ABP2TEG7</accession>
<protein>
    <submittedName>
        <fullName evidence="1">Uncharacterized protein</fullName>
    </submittedName>
</protein>